<dbReference type="AlphaFoldDB" id="A0AAN9R087"/>
<keyword evidence="3 6" id="KW-0713">Self-incompatibility</keyword>
<dbReference type="Pfam" id="PF05938">
    <property type="entry name" value="Self-incomp_S1"/>
    <property type="match status" value="1"/>
</dbReference>
<feature type="signal peptide" evidence="6">
    <location>
        <begin position="1"/>
        <end position="21"/>
    </location>
</feature>
<dbReference type="GO" id="GO:0060320">
    <property type="term" value="P:rejection of self pollen"/>
    <property type="evidence" value="ECO:0007669"/>
    <property type="project" value="UniProtKB-KW"/>
</dbReference>
<evidence type="ECO:0000256" key="5">
    <source>
        <dbReference type="ARBA" id="ARBA00022729"/>
    </source>
</evidence>
<evidence type="ECO:0000256" key="1">
    <source>
        <dbReference type="ARBA" id="ARBA00004613"/>
    </source>
</evidence>
<evidence type="ECO:0000313" key="7">
    <source>
        <dbReference type="EMBL" id="KAK7349443.1"/>
    </source>
</evidence>
<dbReference type="GO" id="GO:0005576">
    <property type="term" value="C:extracellular region"/>
    <property type="evidence" value="ECO:0007669"/>
    <property type="project" value="UniProtKB-SubCell"/>
</dbReference>
<dbReference type="PANTHER" id="PTHR31232:SF43">
    <property type="entry name" value="S-PROTEIN HOMOLOG 29-RELATED"/>
    <property type="match status" value="1"/>
</dbReference>
<dbReference type="PANTHER" id="PTHR31232">
    <property type="match status" value="1"/>
</dbReference>
<keyword evidence="4 6" id="KW-0964">Secreted</keyword>
<sequence length="150" mass="17294">MKQVFLLVILTAIWEASSVVANTNNTRGKEDGLINPVTPRSFVRVTNLLNEGLPFTIHCKSRDDDLGAHDVSNKGTYQWSFHRNIFGTTLFFCGIHWRDGSMVYDVYKASRDIDRCFTNCYWEVTNNALIGYTQKPFKQDIQVPWQKPKN</sequence>
<organism evidence="7 8">
    <name type="scientific">Canavalia gladiata</name>
    <name type="common">Sword bean</name>
    <name type="synonym">Dolichos gladiatus</name>
    <dbReference type="NCBI Taxonomy" id="3824"/>
    <lineage>
        <taxon>Eukaryota</taxon>
        <taxon>Viridiplantae</taxon>
        <taxon>Streptophyta</taxon>
        <taxon>Embryophyta</taxon>
        <taxon>Tracheophyta</taxon>
        <taxon>Spermatophyta</taxon>
        <taxon>Magnoliopsida</taxon>
        <taxon>eudicotyledons</taxon>
        <taxon>Gunneridae</taxon>
        <taxon>Pentapetalae</taxon>
        <taxon>rosids</taxon>
        <taxon>fabids</taxon>
        <taxon>Fabales</taxon>
        <taxon>Fabaceae</taxon>
        <taxon>Papilionoideae</taxon>
        <taxon>50 kb inversion clade</taxon>
        <taxon>NPAAA clade</taxon>
        <taxon>indigoferoid/millettioid clade</taxon>
        <taxon>Phaseoleae</taxon>
        <taxon>Canavalia</taxon>
    </lineage>
</organism>
<feature type="chain" id="PRO_5042667294" description="S-protein homolog" evidence="6">
    <location>
        <begin position="22"/>
        <end position="150"/>
    </location>
</feature>
<evidence type="ECO:0000256" key="4">
    <source>
        <dbReference type="ARBA" id="ARBA00022525"/>
    </source>
</evidence>
<evidence type="ECO:0000313" key="8">
    <source>
        <dbReference type="Proteomes" id="UP001367508"/>
    </source>
</evidence>
<evidence type="ECO:0000256" key="3">
    <source>
        <dbReference type="ARBA" id="ARBA00022471"/>
    </source>
</evidence>
<name>A0AAN9R087_CANGL</name>
<reference evidence="7 8" key="1">
    <citation type="submission" date="2024-01" db="EMBL/GenBank/DDBJ databases">
        <title>The genomes of 5 underutilized Papilionoideae crops provide insights into root nodulation and disease resistanc.</title>
        <authorList>
            <person name="Jiang F."/>
        </authorList>
    </citation>
    <scope>NUCLEOTIDE SEQUENCE [LARGE SCALE GENOMIC DNA]</scope>
    <source>
        <strain evidence="7">LVBAO_FW01</strain>
        <tissue evidence="7">Leaves</tissue>
    </source>
</reference>
<comment type="subcellular location">
    <subcellularLocation>
        <location evidence="1 6">Secreted</location>
    </subcellularLocation>
</comment>
<comment type="caution">
    <text evidence="7">The sequence shown here is derived from an EMBL/GenBank/DDBJ whole genome shotgun (WGS) entry which is preliminary data.</text>
</comment>
<accession>A0AAN9R087</accession>
<keyword evidence="8" id="KW-1185">Reference proteome</keyword>
<comment type="similarity">
    <text evidence="2 6">Belongs to the plant self-incompatibility (S1) protein family.</text>
</comment>
<dbReference type="Proteomes" id="UP001367508">
    <property type="component" value="Unassembled WGS sequence"/>
</dbReference>
<evidence type="ECO:0000256" key="2">
    <source>
        <dbReference type="ARBA" id="ARBA00005581"/>
    </source>
</evidence>
<gene>
    <name evidence="7" type="ORF">VNO77_06815</name>
</gene>
<dbReference type="EMBL" id="JAYMYQ010000002">
    <property type="protein sequence ID" value="KAK7349443.1"/>
    <property type="molecule type" value="Genomic_DNA"/>
</dbReference>
<keyword evidence="5 6" id="KW-0732">Signal</keyword>
<protein>
    <recommendedName>
        <fullName evidence="6">S-protein homolog</fullName>
    </recommendedName>
</protein>
<evidence type="ECO:0000256" key="6">
    <source>
        <dbReference type="RuleBase" id="RU367044"/>
    </source>
</evidence>
<proteinExistence type="inferred from homology"/>
<dbReference type="InterPro" id="IPR010264">
    <property type="entry name" value="Self-incomp_S1"/>
</dbReference>